<dbReference type="Gene3D" id="2.30.130.10">
    <property type="entry name" value="PUA domain"/>
    <property type="match status" value="1"/>
</dbReference>
<dbReference type="PANTHER" id="PTHR43042">
    <property type="entry name" value="SAM-DEPENDENT METHYLTRANSFERASE"/>
    <property type="match status" value="1"/>
</dbReference>
<dbReference type="InterPro" id="IPR041532">
    <property type="entry name" value="RlmI-like_PUA"/>
</dbReference>
<dbReference type="GO" id="GO:0008168">
    <property type="term" value="F:methyltransferase activity"/>
    <property type="evidence" value="ECO:0007669"/>
    <property type="project" value="UniProtKB-KW"/>
</dbReference>
<dbReference type="InterPro" id="IPR036974">
    <property type="entry name" value="PUA_sf"/>
</dbReference>
<dbReference type="Gene3D" id="3.30.750.80">
    <property type="entry name" value="RNA methyltransferase domain (HRMD) like"/>
    <property type="match status" value="1"/>
</dbReference>
<protein>
    <submittedName>
        <fullName evidence="3">Class I SAM-dependent rRNA methyltransferase</fullName>
    </submittedName>
</protein>
<feature type="domain" description="S-adenosylmethionine-dependent methyltransferase" evidence="1">
    <location>
        <begin position="168"/>
        <end position="347"/>
    </location>
</feature>
<dbReference type="GO" id="GO:0032259">
    <property type="term" value="P:methylation"/>
    <property type="evidence" value="ECO:0007669"/>
    <property type="project" value="UniProtKB-KW"/>
</dbReference>
<dbReference type="CDD" id="cd11572">
    <property type="entry name" value="RlmI_M_like"/>
    <property type="match status" value="1"/>
</dbReference>
<sequence>MEQMNMKIKLTKQGSAKLRKKNPLIQREDLQQAIETKEWVTFIDQANHFLGVGYLGEQNKGIGWVVSFEETVIDQAFFAQRFAKAKGKRIAYYQDDLTDAFRLFNGEGDQLGGLTVDLYGEYVVFSWYNATLYQHKKAIVAAFRQIFPEIKGAYEKIRFTSELPESAWVYGKTAPEPLLVKENGVTYATYLNEGLMTGIFLDQKEVRGQLVDGLAAGKSVLNMFSYTGAFSVAAAVGGAAQTTSVDLAKRSLEKTREQFAVNGIDPDTQRIHVMDVFNYFNYASKKDLRFDVIVLDPPSFARNKKKVFSVAKNYGDLVTDSLAILAPDGLLIASTNAANLSPRKFQEMIEASLEKAHVAYECIQSYRLPADFAVDKHFSEGNYLKVFFYQMKKE</sequence>
<evidence type="ECO:0000313" key="3">
    <source>
        <dbReference type="EMBL" id="RHK06975.1"/>
    </source>
</evidence>
<dbReference type="Gene3D" id="3.40.50.150">
    <property type="entry name" value="Vaccinia Virus protein VP39"/>
    <property type="match status" value="1"/>
</dbReference>
<dbReference type="InterPro" id="IPR029063">
    <property type="entry name" value="SAM-dependent_MTases_sf"/>
</dbReference>
<dbReference type="AlphaFoldDB" id="A0A415EUJ5"/>
<dbReference type="PANTHER" id="PTHR43042:SF3">
    <property type="entry name" value="RIBOSOMAL RNA LARGE SUBUNIT METHYLTRANSFERASE YWBD-RELATED"/>
    <property type="match status" value="1"/>
</dbReference>
<dbReference type="InterPro" id="IPR019614">
    <property type="entry name" value="SAM-dep_methyl-trfase"/>
</dbReference>
<evidence type="ECO:0000313" key="4">
    <source>
        <dbReference type="Proteomes" id="UP000286288"/>
    </source>
</evidence>
<organism evidence="3 4">
    <name type="scientific">Enterococcus casseliflavus</name>
    <name type="common">Enterococcus flavescens</name>
    <dbReference type="NCBI Taxonomy" id="37734"/>
    <lineage>
        <taxon>Bacteria</taxon>
        <taxon>Bacillati</taxon>
        <taxon>Bacillota</taxon>
        <taxon>Bacilli</taxon>
        <taxon>Lactobacillales</taxon>
        <taxon>Enterococcaceae</taxon>
        <taxon>Enterococcus</taxon>
    </lineage>
</organism>
<dbReference type="SUPFAM" id="SSF88697">
    <property type="entry name" value="PUA domain-like"/>
    <property type="match status" value="1"/>
</dbReference>
<evidence type="ECO:0000259" key="2">
    <source>
        <dbReference type="Pfam" id="PF17785"/>
    </source>
</evidence>
<accession>A0A415EUJ5</accession>
<reference evidence="3 4" key="1">
    <citation type="submission" date="2018-08" db="EMBL/GenBank/DDBJ databases">
        <title>A genome reference for cultivated species of the human gut microbiota.</title>
        <authorList>
            <person name="Zou Y."/>
            <person name="Xue W."/>
            <person name="Luo G."/>
        </authorList>
    </citation>
    <scope>NUCLEOTIDE SEQUENCE [LARGE SCALE GENOMIC DNA]</scope>
    <source>
        <strain evidence="3 4">AF48-16</strain>
    </source>
</reference>
<dbReference type="GO" id="GO:0003723">
    <property type="term" value="F:RNA binding"/>
    <property type="evidence" value="ECO:0007669"/>
    <property type="project" value="InterPro"/>
</dbReference>
<name>A0A415EUJ5_ENTCA</name>
<gene>
    <name evidence="3" type="ORF">DW084_05535</name>
</gene>
<dbReference type="EMBL" id="QRMZ01000006">
    <property type="protein sequence ID" value="RHK06975.1"/>
    <property type="molecule type" value="Genomic_DNA"/>
</dbReference>
<comment type="caution">
    <text evidence="3">The sequence shown here is derived from an EMBL/GenBank/DDBJ whole genome shotgun (WGS) entry which is preliminary data.</text>
</comment>
<dbReference type="Proteomes" id="UP000286288">
    <property type="component" value="Unassembled WGS sequence"/>
</dbReference>
<evidence type="ECO:0000259" key="1">
    <source>
        <dbReference type="Pfam" id="PF10672"/>
    </source>
</evidence>
<feature type="domain" description="RlmI-like PUA" evidence="2">
    <location>
        <begin position="8"/>
        <end position="68"/>
    </location>
</feature>
<dbReference type="Pfam" id="PF17785">
    <property type="entry name" value="PUA_3"/>
    <property type="match status" value="1"/>
</dbReference>
<keyword evidence="3" id="KW-0808">Transferase</keyword>
<keyword evidence="3" id="KW-0489">Methyltransferase</keyword>
<dbReference type="InterPro" id="IPR015947">
    <property type="entry name" value="PUA-like_sf"/>
</dbReference>
<proteinExistence type="predicted"/>
<dbReference type="SUPFAM" id="SSF53335">
    <property type="entry name" value="S-adenosyl-L-methionine-dependent methyltransferases"/>
    <property type="match status" value="1"/>
</dbReference>
<dbReference type="Pfam" id="PF10672">
    <property type="entry name" value="Methyltrans_SAM"/>
    <property type="match status" value="1"/>
</dbReference>